<evidence type="ECO:0000313" key="2">
    <source>
        <dbReference type="EMBL" id="KAG2449416.1"/>
    </source>
</evidence>
<sequence length="77" mass="8158">MWLNAKKALEKAHAEAEAALAGYTELRDRQQLHEAVRKRRAQLLHPGTASGDNSDSSGSDDDSSSSGSDSDSDGDQG</sequence>
<name>A0A835WLX7_9CHLO</name>
<gene>
    <name evidence="2" type="ORF">HYH02_005565</name>
</gene>
<dbReference type="AlphaFoldDB" id="A0A835WLX7"/>
<feature type="region of interest" description="Disordered" evidence="1">
    <location>
        <begin position="39"/>
        <end position="77"/>
    </location>
</feature>
<organism evidence="2 3">
    <name type="scientific">Chlamydomonas schloesseri</name>
    <dbReference type="NCBI Taxonomy" id="2026947"/>
    <lineage>
        <taxon>Eukaryota</taxon>
        <taxon>Viridiplantae</taxon>
        <taxon>Chlorophyta</taxon>
        <taxon>core chlorophytes</taxon>
        <taxon>Chlorophyceae</taxon>
        <taxon>CS clade</taxon>
        <taxon>Chlamydomonadales</taxon>
        <taxon>Chlamydomonadaceae</taxon>
        <taxon>Chlamydomonas</taxon>
    </lineage>
</organism>
<dbReference type="Proteomes" id="UP000613740">
    <property type="component" value="Unassembled WGS sequence"/>
</dbReference>
<evidence type="ECO:0000256" key="1">
    <source>
        <dbReference type="SAM" id="MobiDB-lite"/>
    </source>
</evidence>
<protein>
    <submittedName>
        <fullName evidence="2">Uncharacterized protein</fullName>
    </submittedName>
</protein>
<evidence type="ECO:0000313" key="3">
    <source>
        <dbReference type="Proteomes" id="UP000613740"/>
    </source>
</evidence>
<proteinExistence type="predicted"/>
<comment type="caution">
    <text evidence="2">The sequence shown here is derived from an EMBL/GenBank/DDBJ whole genome shotgun (WGS) entry which is preliminary data.</text>
</comment>
<dbReference type="EMBL" id="JAEHOD010000014">
    <property type="protein sequence ID" value="KAG2449416.1"/>
    <property type="molecule type" value="Genomic_DNA"/>
</dbReference>
<keyword evidence="3" id="KW-1185">Reference proteome</keyword>
<accession>A0A835WLX7</accession>
<reference evidence="2" key="1">
    <citation type="journal article" date="2020" name="bioRxiv">
        <title>Comparative genomics of Chlamydomonas.</title>
        <authorList>
            <person name="Craig R.J."/>
            <person name="Hasan A.R."/>
            <person name="Ness R.W."/>
            <person name="Keightley P.D."/>
        </authorList>
    </citation>
    <scope>NUCLEOTIDE SEQUENCE</scope>
    <source>
        <strain evidence="2">CCAP 11/173</strain>
    </source>
</reference>